<sequence>MCKGGILLLESLLLLGYFALFHPGNQAVLPWGKSPTILHKVCDFPFLFRDPELMPILAGTLVSVYYGSEQNRDVVQQELV</sequence>
<dbReference type="AlphaFoldDB" id="A0A2G5D7I5"/>
<evidence type="ECO:0000313" key="2">
    <source>
        <dbReference type="EMBL" id="PIA39481.1"/>
    </source>
</evidence>
<feature type="signal peptide" evidence="1">
    <location>
        <begin position="1"/>
        <end position="27"/>
    </location>
</feature>
<dbReference type="PANTHER" id="PTHR31434">
    <property type="entry name" value="S PHASE CYCLIN A-ASSOCIATED PROTEIN IN THE ENDOPLASMIC RETICULUM"/>
    <property type="match status" value="1"/>
</dbReference>
<reference evidence="2 3" key="1">
    <citation type="submission" date="2017-09" db="EMBL/GenBank/DDBJ databases">
        <title>WGS assembly of Aquilegia coerulea Goldsmith.</title>
        <authorList>
            <person name="Hodges S."/>
            <person name="Kramer E."/>
            <person name="Nordborg M."/>
            <person name="Tomkins J."/>
            <person name="Borevitz J."/>
            <person name="Derieg N."/>
            <person name="Yan J."/>
            <person name="Mihaltcheva S."/>
            <person name="Hayes R.D."/>
            <person name="Rokhsar D."/>
        </authorList>
    </citation>
    <scope>NUCLEOTIDE SEQUENCE [LARGE SCALE GENOMIC DNA]</scope>
    <source>
        <strain evidence="3">cv. Goldsmith</strain>
    </source>
</reference>
<organism evidence="2 3">
    <name type="scientific">Aquilegia coerulea</name>
    <name type="common">Rocky mountain columbine</name>
    <dbReference type="NCBI Taxonomy" id="218851"/>
    <lineage>
        <taxon>Eukaryota</taxon>
        <taxon>Viridiplantae</taxon>
        <taxon>Streptophyta</taxon>
        <taxon>Embryophyta</taxon>
        <taxon>Tracheophyta</taxon>
        <taxon>Spermatophyta</taxon>
        <taxon>Magnoliopsida</taxon>
        <taxon>Ranunculales</taxon>
        <taxon>Ranunculaceae</taxon>
        <taxon>Thalictroideae</taxon>
        <taxon>Aquilegia</taxon>
    </lineage>
</organism>
<evidence type="ECO:0000313" key="3">
    <source>
        <dbReference type="Proteomes" id="UP000230069"/>
    </source>
</evidence>
<keyword evidence="1" id="KW-0732">Signal</keyword>
<gene>
    <name evidence="2" type="ORF">AQUCO_02600138v1</name>
</gene>
<dbReference type="OrthoDB" id="71500at2759"/>
<dbReference type="PANTHER" id="PTHR31434:SF2">
    <property type="entry name" value="S PHASE CYCLIN A-ASSOCIATED PROTEIN IN THE ENDOPLASMIC RETICULUM"/>
    <property type="match status" value="1"/>
</dbReference>
<keyword evidence="3" id="KW-1185">Reference proteome</keyword>
<feature type="chain" id="PRO_5013787799" evidence="1">
    <location>
        <begin position="28"/>
        <end position="80"/>
    </location>
</feature>
<dbReference type="Proteomes" id="UP000230069">
    <property type="component" value="Unassembled WGS sequence"/>
</dbReference>
<evidence type="ECO:0000256" key="1">
    <source>
        <dbReference type="SAM" id="SignalP"/>
    </source>
</evidence>
<name>A0A2G5D7I5_AQUCA</name>
<dbReference type="EMBL" id="KZ305043">
    <property type="protein sequence ID" value="PIA39481.1"/>
    <property type="molecule type" value="Genomic_DNA"/>
</dbReference>
<dbReference type="InParanoid" id="A0A2G5D7I5"/>
<proteinExistence type="predicted"/>
<protein>
    <submittedName>
        <fullName evidence="2">Uncharacterized protein</fullName>
    </submittedName>
</protein>
<accession>A0A2G5D7I5</accession>